<protein>
    <submittedName>
        <fullName evidence="1">Uncharacterized protein</fullName>
    </submittedName>
</protein>
<name>E0XSY5_9PROT</name>
<sequence>MLTPFSPIFIYRKLASAGSDQTRPDIRRPILMEERTAMRLCS</sequence>
<evidence type="ECO:0000313" key="1">
    <source>
        <dbReference type="EMBL" id="ADI17526.1"/>
    </source>
</evidence>
<dbReference type="EMBL" id="GU474868">
    <property type="protein sequence ID" value="ADI17526.1"/>
    <property type="molecule type" value="Genomic_DNA"/>
</dbReference>
<reference evidence="1" key="1">
    <citation type="journal article" date="2011" name="Environ. Microbiol.">
        <title>Time-series analyses of Monterey Bay coastal microbial picoplankton using a 'genome proxy' microarray.</title>
        <authorList>
            <person name="Rich V.I."/>
            <person name="Pham V.D."/>
            <person name="Eppley J."/>
            <person name="Shi Y."/>
            <person name="DeLong E.F."/>
        </authorList>
    </citation>
    <scope>NUCLEOTIDE SEQUENCE</scope>
</reference>
<proteinExistence type="predicted"/>
<dbReference type="AlphaFoldDB" id="E0XSY5"/>
<accession>E0XSY5</accession>
<organism evidence="1">
    <name type="scientific">uncultured alpha proteobacterium HF0130_06E21</name>
    <dbReference type="NCBI Taxonomy" id="710808"/>
    <lineage>
        <taxon>Bacteria</taxon>
        <taxon>Pseudomonadati</taxon>
        <taxon>Pseudomonadota</taxon>
        <taxon>Alphaproteobacteria</taxon>
        <taxon>environmental samples</taxon>
    </lineage>
</organism>